<name>A0AAE6SL91_AERME</name>
<evidence type="ECO:0000313" key="3">
    <source>
        <dbReference type="Proteomes" id="UP000463871"/>
    </source>
</evidence>
<evidence type="ECO:0000313" key="2">
    <source>
        <dbReference type="EMBL" id="QHQ51160.1"/>
    </source>
</evidence>
<gene>
    <name evidence="2" type="ORF">GWI30_09885</name>
</gene>
<accession>A0AAE6SL91</accession>
<dbReference type="PANTHER" id="PTHR35149">
    <property type="entry name" value="SLL5132 PROTEIN"/>
    <property type="match status" value="1"/>
</dbReference>
<organism evidence="2 3">
    <name type="scientific">Aeromonas media</name>
    <dbReference type="NCBI Taxonomy" id="651"/>
    <lineage>
        <taxon>Bacteria</taxon>
        <taxon>Pseudomonadati</taxon>
        <taxon>Pseudomonadota</taxon>
        <taxon>Gammaproteobacteria</taxon>
        <taxon>Aeromonadales</taxon>
        <taxon>Aeromonadaceae</taxon>
        <taxon>Aeromonas</taxon>
    </lineage>
</organism>
<reference evidence="2 3" key="1">
    <citation type="submission" date="2020-01" db="EMBL/GenBank/DDBJ databases">
        <title>Complete genome of Aeromonas media MC64.</title>
        <authorList>
            <person name="Cao G."/>
            <person name="Fu J."/>
            <person name="Zhong C."/>
        </authorList>
    </citation>
    <scope>NUCLEOTIDE SEQUENCE [LARGE SCALE GENOMIC DNA]</scope>
    <source>
        <strain evidence="2 3">MC64</strain>
    </source>
</reference>
<dbReference type="EMBL" id="CP047962">
    <property type="protein sequence ID" value="QHQ51160.1"/>
    <property type="molecule type" value="Genomic_DNA"/>
</dbReference>
<protein>
    <submittedName>
        <fullName evidence="2">DUF262 domain-containing protein</fullName>
    </submittedName>
</protein>
<proteinExistence type="predicted"/>
<feature type="domain" description="GmrSD restriction endonucleases N-terminal" evidence="1">
    <location>
        <begin position="18"/>
        <end position="344"/>
    </location>
</feature>
<dbReference type="AlphaFoldDB" id="A0AAE6SL91"/>
<evidence type="ECO:0000259" key="1">
    <source>
        <dbReference type="Pfam" id="PF03235"/>
    </source>
</evidence>
<dbReference type="RefSeq" id="WP_005330377.1">
    <property type="nucleotide sequence ID" value="NZ_CAWPID010000001.1"/>
</dbReference>
<dbReference type="Proteomes" id="UP000463871">
    <property type="component" value="Chromosome"/>
</dbReference>
<dbReference type="PANTHER" id="PTHR35149:SF1">
    <property type="entry name" value="DUF5655 DOMAIN-CONTAINING PROTEIN"/>
    <property type="match status" value="1"/>
</dbReference>
<dbReference type="Pfam" id="PF03235">
    <property type="entry name" value="GmrSD_N"/>
    <property type="match status" value="1"/>
</dbReference>
<sequence>MQKSLDIFKAEPQSVFDVICKRKNTGFYMPAYQRPYSWDERNVSDLFFDCKNVFDNLIDSSDAIIFLGSILSVDDSSALTVYPLAKRDKPEDIKLIIDGQQRLSTLMLIILCLNERLRILLPNLKKIINSEKNEEIKDVLDELRQIVAQLEIDTSDSVIVTTADHEVYKYLPKIIRSQVDCWGRSEKNAKYTSPISELLYSYQRHIVEQRDSAVFKPLDLSSMNISAKRVINNVKEIRKQLDCVQNGFQFKSPDGEIDERINIKDLVDVETLDICLDLPIDADLAKAAESYPKVAEIIYIALFTKFLLHRVCLTYVEVNNESYAFDMFEALNTTGEPLTAIETFVPKVIEHIGNKRRDGASDEEIEQSMAVLNSITERFETIFNNDEKNKKTKALILAFVRAYQGRVKVTKLRDQRDAMLKSYESCLYQDKDQYLSQLATTAKFLFEHWQNDDKVTDVRDLVVHGERDVSNLCLQYLVDIKHDIVQSLLVQFVLVDEKFETKGTENSEFAKVLKAITAFSVLWRAMSGGADGIDAVYKTLHEQGVHADLKGYQLGVGPLTSDRFNANVVKQFFRDKLESKIISKGSPQEHIDKKWLDICSKQQLLSQPKNIKLLLLAGMHGIELNGITHDISNKPSTNFLTTVMWELLSSTDAIKKIYNSAAAEWPGNDEIAHPQEYNKIGNVLIDARNGVSIKNPPSWYNLKQHLLQALSNDSIGHIDAILSDKNRISHEAKRHASILMLENKFADITFADEWKKQQIDERSTLLLTNAWRNLTSWLDEE</sequence>
<dbReference type="InterPro" id="IPR004919">
    <property type="entry name" value="GmrSD_N"/>
</dbReference>